<evidence type="ECO:0000313" key="1">
    <source>
        <dbReference type="EnsemblPlants" id="Bo5g152590.1"/>
    </source>
</evidence>
<protein>
    <submittedName>
        <fullName evidence="1">Uncharacterized protein</fullName>
    </submittedName>
</protein>
<accession>A0A0D3CN82</accession>
<reference evidence="1 2" key="1">
    <citation type="journal article" date="2014" name="Genome Biol.">
        <title>Transcriptome and methylome profiling reveals relics of genome dominance in the mesopolyploid Brassica oleracea.</title>
        <authorList>
            <person name="Parkin I.A."/>
            <person name="Koh C."/>
            <person name="Tang H."/>
            <person name="Robinson S.J."/>
            <person name="Kagale S."/>
            <person name="Clarke W.E."/>
            <person name="Town C.D."/>
            <person name="Nixon J."/>
            <person name="Krishnakumar V."/>
            <person name="Bidwell S.L."/>
            <person name="Denoeud F."/>
            <person name="Belcram H."/>
            <person name="Links M.G."/>
            <person name="Just J."/>
            <person name="Clarke C."/>
            <person name="Bender T."/>
            <person name="Huebert T."/>
            <person name="Mason A.S."/>
            <person name="Pires J.C."/>
            <person name="Barker G."/>
            <person name="Moore J."/>
            <person name="Walley P.G."/>
            <person name="Manoli S."/>
            <person name="Batley J."/>
            <person name="Edwards D."/>
            <person name="Nelson M.N."/>
            <person name="Wang X."/>
            <person name="Paterson A.H."/>
            <person name="King G."/>
            <person name="Bancroft I."/>
            <person name="Chalhoub B."/>
            <person name="Sharpe A.G."/>
        </authorList>
    </citation>
    <scope>NUCLEOTIDE SEQUENCE</scope>
    <source>
        <strain evidence="1 2">cv. TO1000</strain>
    </source>
</reference>
<dbReference type="EnsemblPlants" id="Bo5g152590.1">
    <property type="protein sequence ID" value="Bo5g152590.1"/>
    <property type="gene ID" value="Bo5g152590"/>
</dbReference>
<organism evidence="1 2">
    <name type="scientific">Brassica oleracea var. oleracea</name>
    <dbReference type="NCBI Taxonomy" id="109376"/>
    <lineage>
        <taxon>Eukaryota</taxon>
        <taxon>Viridiplantae</taxon>
        <taxon>Streptophyta</taxon>
        <taxon>Embryophyta</taxon>
        <taxon>Tracheophyta</taxon>
        <taxon>Spermatophyta</taxon>
        <taxon>Magnoliopsida</taxon>
        <taxon>eudicotyledons</taxon>
        <taxon>Gunneridae</taxon>
        <taxon>Pentapetalae</taxon>
        <taxon>rosids</taxon>
        <taxon>malvids</taxon>
        <taxon>Brassicales</taxon>
        <taxon>Brassicaceae</taxon>
        <taxon>Brassiceae</taxon>
        <taxon>Brassica</taxon>
    </lineage>
</organism>
<sequence length="49" mass="5437">MRKCPKHRPNQLQCFFHISASTSSSLLILGLSTRCKPINPLFSSSPLPP</sequence>
<name>A0A0D3CN82_BRAOL</name>
<reference evidence="1" key="2">
    <citation type="submission" date="2015-03" db="UniProtKB">
        <authorList>
            <consortium name="EnsemblPlants"/>
        </authorList>
    </citation>
    <scope>IDENTIFICATION</scope>
</reference>
<dbReference type="HOGENOM" id="CLU_3144826_0_0_1"/>
<dbReference type="Proteomes" id="UP000032141">
    <property type="component" value="Chromosome C5"/>
</dbReference>
<dbReference type="AlphaFoldDB" id="A0A0D3CN82"/>
<proteinExistence type="predicted"/>
<dbReference type="Gramene" id="Bo5g152590.1">
    <property type="protein sequence ID" value="Bo5g152590.1"/>
    <property type="gene ID" value="Bo5g152590"/>
</dbReference>
<keyword evidence="2" id="KW-1185">Reference proteome</keyword>
<evidence type="ECO:0000313" key="2">
    <source>
        <dbReference type="Proteomes" id="UP000032141"/>
    </source>
</evidence>